<sequence>MIPPTEKEIEEVLERVRKLELKARRLVRESFAGEYQSSFRGQGLDFDDFREYQHGDEIRFIDWNVTARMNQPFIRKFREERELSVVLAVDVSGSSDYGSVHFSKREAAAETAAILGFSALGNGDKVGLLIFADQPLTFIPPAKGNRHLLRMVREILVAHPERPGTSLSSACDFLLSTLRRRAVVFLMSDFFSDNLDKPLGKLSRKHETLALQILDPLEESLPHAGKVLLYDPETGGQVQINTNNANLRMGYEKLMRRHREGLARLCRKHGIDHAVLTTDRDRLRDLHQLLKKRARKRTR</sequence>
<name>A0A840UY97_9BACT</name>
<dbReference type="InterPro" id="IPR036465">
    <property type="entry name" value="vWFA_dom_sf"/>
</dbReference>
<dbReference type="Gene3D" id="3.40.50.410">
    <property type="entry name" value="von Willebrand factor, type A domain"/>
    <property type="match status" value="1"/>
</dbReference>
<dbReference type="Proteomes" id="UP000557717">
    <property type="component" value="Unassembled WGS sequence"/>
</dbReference>
<dbReference type="PANTHER" id="PTHR33608:SF6">
    <property type="entry name" value="BLL2464 PROTEIN"/>
    <property type="match status" value="1"/>
</dbReference>
<feature type="domain" description="DUF58" evidence="1">
    <location>
        <begin position="48"/>
        <end position="260"/>
    </location>
</feature>
<dbReference type="PANTHER" id="PTHR33608">
    <property type="entry name" value="BLL2464 PROTEIN"/>
    <property type="match status" value="1"/>
</dbReference>
<evidence type="ECO:0000313" key="3">
    <source>
        <dbReference type="Proteomes" id="UP000557717"/>
    </source>
</evidence>
<dbReference type="InterPro" id="IPR002881">
    <property type="entry name" value="DUF58"/>
</dbReference>
<reference evidence="2 3" key="1">
    <citation type="submission" date="2020-08" db="EMBL/GenBank/DDBJ databases">
        <title>Genomic Encyclopedia of Type Strains, Phase IV (KMG-IV): sequencing the most valuable type-strain genomes for metagenomic binning, comparative biology and taxonomic classification.</title>
        <authorList>
            <person name="Goeker M."/>
        </authorList>
    </citation>
    <scope>NUCLEOTIDE SEQUENCE [LARGE SCALE GENOMIC DNA]</scope>
    <source>
        <strain evidence="2 3">YC6886</strain>
    </source>
</reference>
<accession>A0A840UY97</accession>
<dbReference type="RefSeq" id="WP_343076003.1">
    <property type="nucleotide sequence ID" value="NZ_JACHFD010000001.1"/>
</dbReference>
<keyword evidence="3" id="KW-1185">Reference proteome</keyword>
<dbReference type="CDD" id="cd00198">
    <property type="entry name" value="vWFA"/>
    <property type="match status" value="1"/>
</dbReference>
<evidence type="ECO:0000259" key="1">
    <source>
        <dbReference type="Pfam" id="PF01882"/>
    </source>
</evidence>
<dbReference type="EMBL" id="JACHFD010000001">
    <property type="protein sequence ID" value="MBB5349796.1"/>
    <property type="molecule type" value="Genomic_DNA"/>
</dbReference>
<dbReference type="Pfam" id="PF01882">
    <property type="entry name" value="DUF58"/>
    <property type="match status" value="1"/>
</dbReference>
<comment type="caution">
    <text evidence="2">The sequence shown here is derived from an EMBL/GenBank/DDBJ whole genome shotgun (WGS) entry which is preliminary data.</text>
</comment>
<organism evidence="2 3">
    <name type="scientific">Haloferula luteola</name>
    <dbReference type="NCBI Taxonomy" id="595692"/>
    <lineage>
        <taxon>Bacteria</taxon>
        <taxon>Pseudomonadati</taxon>
        <taxon>Verrucomicrobiota</taxon>
        <taxon>Verrucomicrobiia</taxon>
        <taxon>Verrucomicrobiales</taxon>
        <taxon>Verrucomicrobiaceae</taxon>
        <taxon>Haloferula</taxon>
    </lineage>
</organism>
<gene>
    <name evidence="2" type="ORF">HNR46_000017</name>
</gene>
<dbReference type="AlphaFoldDB" id="A0A840UY97"/>
<proteinExistence type="predicted"/>
<protein>
    <submittedName>
        <fullName evidence="2">Uncharacterized protein (DUF58 family)</fullName>
    </submittedName>
</protein>
<evidence type="ECO:0000313" key="2">
    <source>
        <dbReference type="EMBL" id="MBB5349796.1"/>
    </source>
</evidence>
<dbReference type="SUPFAM" id="SSF53300">
    <property type="entry name" value="vWA-like"/>
    <property type="match status" value="1"/>
</dbReference>